<accession>A0A381WGZ9</accession>
<protein>
    <submittedName>
        <fullName evidence="1">Uncharacterized protein</fullName>
    </submittedName>
</protein>
<organism evidence="1">
    <name type="scientific">marine metagenome</name>
    <dbReference type="NCBI Taxonomy" id="408172"/>
    <lineage>
        <taxon>unclassified sequences</taxon>
        <taxon>metagenomes</taxon>
        <taxon>ecological metagenomes</taxon>
    </lineage>
</organism>
<evidence type="ECO:0000313" key="1">
    <source>
        <dbReference type="EMBL" id="SVA51227.1"/>
    </source>
</evidence>
<gene>
    <name evidence="1" type="ORF">METZ01_LOCUS104081</name>
</gene>
<dbReference type="AlphaFoldDB" id="A0A381WGZ9"/>
<proteinExistence type="predicted"/>
<reference evidence="1" key="1">
    <citation type="submission" date="2018-05" db="EMBL/GenBank/DDBJ databases">
        <authorList>
            <person name="Lanie J.A."/>
            <person name="Ng W.-L."/>
            <person name="Kazmierczak K.M."/>
            <person name="Andrzejewski T.M."/>
            <person name="Davidsen T.M."/>
            <person name="Wayne K.J."/>
            <person name="Tettelin H."/>
            <person name="Glass J.I."/>
            <person name="Rusch D."/>
            <person name="Podicherti R."/>
            <person name="Tsui H.-C.T."/>
            <person name="Winkler M.E."/>
        </authorList>
    </citation>
    <scope>NUCLEOTIDE SEQUENCE</scope>
</reference>
<name>A0A381WGZ9_9ZZZZ</name>
<dbReference type="EMBL" id="UINC01011635">
    <property type="protein sequence ID" value="SVA51227.1"/>
    <property type="molecule type" value="Genomic_DNA"/>
</dbReference>
<sequence length="151" mass="15775">MASTITSASLTVTITESITLNGSNMGATNTLTVASVNEINQRIVSLDATNVRTLFEFGSAIGSGTYIAANVKYIRITNKDDTNPVSINIESASSNCWETVTAGSSWILSAVSSAMEADDDTTVVAPVFQDITKISAHGGNAVDLDCYIALT</sequence>